<name>A0ABR1UDQ0_9PEZI</name>
<gene>
    <name evidence="1" type="ORF">PG996_010964</name>
</gene>
<evidence type="ECO:0000313" key="1">
    <source>
        <dbReference type="EMBL" id="KAK8057027.1"/>
    </source>
</evidence>
<sequence>MQYTVLNFVIRRVNGLVQTGLPHLFRRDDPLPIVVPDAVGLGEAHVLFPQQPLLPFERPDDLSPPLKVRQELRQLFQVRLFLDPPRPLVVLKHLVELDLHAHGVVIQVGHDADHARMFSGAPFDLAFVPGQEVPVHVGFLRGAKELRGPLAGGPENRKVLLSEVDVGCQVEVLSGGPVMETPRALFKRFLGALRHAPRGHQAPVAPGEEEVVGHVVDGADPVLVHVPVGQQVPQLAEQEHPRHVHGNQVLTILLQTLHVLSILQSFHWRCYQIAPLLLAAFAQPAVEGVS</sequence>
<proteinExistence type="predicted"/>
<keyword evidence="2" id="KW-1185">Reference proteome</keyword>
<comment type="caution">
    <text evidence="1">The sequence shown here is derived from an EMBL/GenBank/DDBJ whole genome shotgun (WGS) entry which is preliminary data.</text>
</comment>
<organism evidence="1 2">
    <name type="scientific">Apiospora saccharicola</name>
    <dbReference type="NCBI Taxonomy" id="335842"/>
    <lineage>
        <taxon>Eukaryota</taxon>
        <taxon>Fungi</taxon>
        <taxon>Dikarya</taxon>
        <taxon>Ascomycota</taxon>
        <taxon>Pezizomycotina</taxon>
        <taxon>Sordariomycetes</taxon>
        <taxon>Xylariomycetidae</taxon>
        <taxon>Amphisphaeriales</taxon>
        <taxon>Apiosporaceae</taxon>
        <taxon>Apiospora</taxon>
    </lineage>
</organism>
<accession>A0ABR1UDQ0</accession>
<reference evidence="1 2" key="1">
    <citation type="submission" date="2023-01" db="EMBL/GenBank/DDBJ databases">
        <title>Analysis of 21 Apiospora genomes using comparative genomics revels a genus with tremendous synthesis potential of carbohydrate active enzymes and secondary metabolites.</title>
        <authorList>
            <person name="Sorensen T."/>
        </authorList>
    </citation>
    <scope>NUCLEOTIDE SEQUENCE [LARGE SCALE GENOMIC DNA]</scope>
    <source>
        <strain evidence="1 2">CBS 83171</strain>
    </source>
</reference>
<evidence type="ECO:0000313" key="2">
    <source>
        <dbReference type="Proteomes" id="UP001446871"/>
    </source>
</evidence>
<dbReference type="EMBL" id="JAQQWM010000007">
    <property type="protein sequence ID" value="KAK8057027.1"/>
    <property type="molecule type" value="Genomic_DNA"/>
</dbReference>
<dbReference type="Proteomes" id="UP001446871">
    <property type="component" value="Unassembled WGS sequence"/>
</dbReference>
<protein>
    <submittedName>
        <fullName evidence="1">Uncharacterized protein</fullName>
    </submittedName>
</protein>